<dbReference type="eggNOG" id="KOG4478">
    <property type="taxonomic scope" value="Eukaryota"/>
</dbReference>
<dbReference type="PANTHER" id="PTHR13281:SF0">
    <property type="entry name" value="TRANSMEMBRANE PROTEIN 70, MITOCHONDRIAL"/>
    <property type="match status" value="1"/>
</dbReference>
<dbReference type="RefSeq" id="XP_001743925.1">
    <property type="nucleotide sequence ID" value="XM_001743873.1"/>
</dbReference>
<dbReference type="EMBL" id="CH991545">
    <property type="protein sequence ID" value="EDQ91503.1"/>
    <property type="molecule type" value="Genomic_DNA"/>
</dbReference>
<sequence>MALRPVANVLARSGLGLGLGSALRANTRGRPCFAAQTWSASRLLAQPANSASSSSQASTPNRLVYEGPLSGPIRRLKLVSATSATLTFAFVPTSMLMGVDLWASGKAFMLGTVCLFAAATTAVLHLTTRGYVRKIFVATPEASSEAAPTRFSKIEIETLNMLGMPKRTLLDCARIEPASQTFGFDSFRYNQRGYFLHEELVNKNETLRLSLLPKPSQEPPASA</sequence>
<evidence type="ECO:0000256" key="1">
    <source>
        <dbReference type="SAM" id="Phobius"/>
    </source>
</evidence>
<dbReference type="GeneID" id="5889034"/>
<evidence type="ECO:0008006" key="4">
    <source>
        <dbReference type="Google" id="ProtNLM"/>
    </source>
</evidence>
<dbReference type="InterPro" id="IPR009724">
    <property type="entry name" value="TMEM70"/>
</dbReference>
<dbReference type="STRING" id="81824.A9UTJ5"/>
<dbReference type="PANTHER" id="PTHR13281">
    <property type="entry name" value="TRANSMEMBRANE PROTEIN 70, MITOCHONDRIAL"/>
    <property type="match status" value="1"/>
</dbReference>
<dbReference type="InterPro" id="IPR045325">
    <property type="entry name" value="TMEM70/TMEM186/TMEM223"/>
</dbReference>
<keyword evidence="1" id="KW-1133">Transmembrane helix</keyword>
<dbReference type="KEGG" id="mbr:MONBRDRAFT_23482"/>
<dbReference type="GO" id="GO:0031966">
    <property type="term" value="C:mitochondrial membrane"/>
    <property type="evidence" value="ECO:0000318"/>
    <property type="project" value="GO_Central"/>
</dbReference>
<keyword evidence="1" id="KW-0812">Transmembrane</keyword>
<gene>
    <name evidence="2" type="ORF">MONBRDRAFT_23482</name>
</gene>
<feature type="transmembrane region" description="Helical" evidence="1">
    <location>
        <begin position="78"/>
        <end position="95"/>
    </location>
</feature>
<proteinExistence type="predicted"/>
<dbReference type="OMA" id="CTHMSSS"/>
<dbReference type="Proteomes" id="UP000001357">
    <property type="component" value="Unassembled WGS sequence"/>
</dbReference>
<dbReference type="Pfam" id="PF06979">
    <property type="entry name" value="TMEM70"/>
    <property type="match status" value="1"/>
</dbReference>
<keyword evidence="3" id="KW-1185">Reference proteome</keyword>
<name>A9UTJ5_MONBE</name>
<dbReference type="InParanoid" id="A9UTJ5"/>
<feature type="transmembrane region" description="Helical" evidence="1">
    <location>
        <begin position="107"/>
        <end position="126"/>
    </location>
</feature>
<protein>
    <recommendedName>
        <fullName evidence="4">Transmembrane protein 186</fullName>
    </recommendedName>
</protein>
<organism evidence="2 3">
    <name type="scientific">Monosiga brevicollis</name>
    <name type="common">Choanoflagellate</name>
    <dbReference type="NCBI Taxonomy" id="81824"/>
    <lineage>
        <taxon>Eukaryota</taxon>
        <taxon>Choanoflagellata</taxon>
        <taxon>Craspedida</taxon>
        <taxon>Salpingoecidae</taxon>
        <taxon>Monosiga</taxon>
    </lineage>
</organism>
<evidence type="ECO:0000313" key="3">
    <source>
        <dbReference type="Proteomes" id="UP000001357"/>
    </source>
</evidence>
<reference evidence="2 3" key="1">
    <citation type="journal article" date="2008" name="Nature">
        <title>The genome of the choanoflagellate Monosiga brevicollis and the origin of metazoans.</title>
        <authorList>
            <consortium name="JGI Sequencing"/>
            <person name="King N."/>
            <person name="Westbrook M.J."/>
            <person name="Young S.L."/>
            <person name="Kuo A."/>
            <person name="Abedin M."/>
            <person name="Chapman J."/>
            <person name="Fairclough S."/>
            <person name="Hellsten U."/>
            <person name="Isogai Y."/>
            <person name="Letunic I."/>
            <person name="Marr M."/>
            <person name="Pincus D."/>
            <person name="Putnam N."/>
            <person name="Rokas A."/>
            <person name="Wright K.J."/>
            <person name="Zuzow R."/>
            <person name="Dirks W."/>
            <person name="Good M."/>
            <person name="Goodstein D."/>
            <person name="Lemons D."/>
            <person name="Li W."/>
            <person name="Lyons J.B."/>
            <person name="Morris A."/>
            <person name="Nichols S."/>
            <person name="Richter D.J."/>
            <person name="Salamov A."/>
            <person name="Bork P."/>
            <person name="Lim W.A."/>
            <person name="Manning G."/>
            <person name="Miller W.T."/>
            <person name="McGinnis W."/>
            <person name="Shapiro H."/>
            <person name="Tjian R."/>
            <person name="Grigoriev I.V."/>
            <person name="Rokhsar D."/>
        </authorList>
    </citation>
    <scope>NUCLEOTIDE SEQUENCE [LARGE SCALE GENOMIC DNA]</scope>
    <source>
        <strain evidence="3">MX1 / ATCC 50154</strain>
    </source>
</reference>
<dbReference type="AlphaFoldDB" id="A9UTJ5"/>
<keyword evidence="1" id="KW-0472">Membrane</keyword>
<dbReference type="GO" id="GO:0033615">
    <property type="term" value="P:mitochondrial proton-transporting ATP synthase complex assembly"/>
    <property type="evidence" value="ECO:0000318"/>
    <property type="project" value="GO_Central"/>
</dbReference>
<accession>A9UTJ5</accession>
<evidence type="ECO:0000313" key="2">
    <source>
        <dbReference type="EMBL" id="EDQ91503.1"/>
    </source>
</evidence>